<evidence type="ECO:0000256" key="2">
    <source>
        <dbReference type="SAM" id="Phobius"/>
    </source>
</evidence>
<protein>
    <recommendedName>
        <fullName evidence="5">DUF1640 domain-containing protein</fullName>
    </recommendedName>
</protein>
<organism evidence="3 4">
    <name type="scientific">Jiella pelagia</name>
    <dbReference type="NCBI Taxonomy" id="2986949"/>
    <lineage>
        <taxon>Bacteria</taxon>
        <taxon>Pseudomonadati</taxon>
        <taxon>Pseudomonadota</taxon>
        <taxon>Alphaproteobacteria</taxon>
        <taxon>Hyphomicrobiales</taxon>
        <taxon>Aurantimonadaceae</taxon>
        <taxon>Jiella</taxon>
    </lineage>
</organism>
<keyword evidence="1" id="KW-0175">Coiled coil</keyword>
<keyword evidence="2" id="KW-1133">Transmembrane helix</keyword>
<feature type="coiled-coil region" evidence="1">
    <location>
        <begin position="31"/>
        <end position="76"/>
    </location>
</feature>
<evidence type="ECO:0000313" key="4">
    <source>
        <dbReference type="Proteomes" id="UP001164020"/>
    </source>
</evidence>
<proteinExistence type="predicted"/>
<dbReference type="Proteomes" id="UP001164020">
    <property type="component" value="Chromosome"/>
</dbReference>
<accession>A0ABY7C0Z8</accession>
<keyword evidence="4" id="KW-1185">Reference proteome</keyword>
<dbReference type="EMBL" id="CP114029">
    <property type="protein sequence ID" value="WAP69030.1"/>
    <property type="molecule type" value="Genomic_DNA"/>
</dbReference>
<sequence length="135" mass="15688">MTKADNYLKEWIAEGFRGQEEALSEFRREMLDCIRHMRDDAKQQREQMQNNHIMNAAETMAVKQTLKKEMEDLRQERIEDVAPLKRDLAFLMKQYDRIVWGGGTLLTVVVALGGVVLWVFDLIPRVVHAVRTVAS</sequence>
<evidence type="ECO:0008006" key="5">
    <source>
        <dbReference type="Google" id="ProtNLM"/>
    </source>
</evidence>
<name>A0ABY7C0Z8_9HYPH</name>
<keyword evidence="2" id="KW-0472">Membrane</keyword>
<dbReference type="RefSeq" id="WP_268881468.1">
    <property type="nucleotide sequence ID" value="NZ_CP114029.1"/>
</dbReference>
<evidence type="ECO:0000256" key="1">
    <source>
        <dbReference type="SAM" id="Coils"/>
    </source>
</evidence>
<reference evidence="3" key="1">
    <citation type="submission" date="2022-12" db="EMBL/GenBank/DDBJ databases">
        <title>Jiella pelagia sp. nov., isolated from phosphonate enriched culture of Northwest Pacific surface seawater.</title>
        <authorList>
            <person name="Shin D.Y."/>
            <person name="Hwang C.Y."/>
        </authorList>
    </citation>
    <scope>NUCLEOTIDE SEQUENCE</scope>
    <source>
        <strain evidence="3">HL-NP1</strain>
    </source>
</reference>
<gene>
    <name evidence="3" type="ORF">OH818_01450</name>
</gene>
<feature type="transmembrane region" description="Helical" evidence="2">
    <location>
        <begin position="98"/>
        <end position="120"/>
    </location>
</feature>
<evidence type="ECO:0000313" key="3">
    <source>
        <dbReference type="EMBL" id="WAP69030.1"/>
    </source>
</evidence>
<keyword evidence="2" id="KW-0812">Transmembrane</keyword>